<dbReference type="EMBL" id="NFKP01000017">
    <property type="protein sequence ID" value="OUP68518.1"/>
    <property type="molecule type" value="Genomic_DNA"/>
</dbReference>
<comment type="caution">
    <text evidence="4">The sequence shown here is derived from an EMBL/GenBank/DDBJ whole genome shotgun (WGS) entry which is preliminary data.</text>
</comment>
<proteinExistence type="predicted"/>
<keyword evidence="2" id="KW-0233">DNA recombination</keyword>
<protein>
    <recommendedName>
        <fullName evidence="3">Resolvase/invertase-type recombinase catalytic domain-containing protein</fullName>
    </recommendedName>
</protein>
<evidence type="ECO:0000313" key="5">
    <source>
        <dbReference type="Proteomes" id="UP000196386"/>
    </source>
</evidence>
<organism evidence="4 5">
    <name type="scientific">Anaerotruncus colihominis</name>
    <dbReference type="NCBI Taxonomy" id="169435"/>
    <lineage>
        <taxon>Bacteria</taxon>
        <taxon>Bacillati</taxon>
        <taxon>Bacillota</taxon>
        <taxon>Clostridia</taxon>
        <taxon>Eubacteriales</taxon>
        <taxon>Oscillospiraceae</taxon>
        <taxon>Anaerotruncus</taxon>
    </lineage>
</organism>
<dbReference type="AlphaFoldDB" id="A0A1Y4MIE1"/>
<sequence length="123" mass="14099">MEQKYACLLYRTKTTEQKDQAEMERQRGVCLQFAQEQGWLPIREFWCSEEDGHPINEDPLLELRAGAEQAQFQILLVSEFDRIGRVPVECSAAAAFFERHGVEVWTAADGHMGKLVRLKTTAL</sequence>
<evidence type="ECO:0000256" key="1">
    <source>
        <dbReference type="ARBA" id="ARBA00023125"/>
    </source>
</evidence>
<gene>
    <name evidence="4" type="ORF">B5F11_13150</name>
</gene>
<name>A0A1Y4MIE1_9FIRM</name>
<dbReference type="Proteomes" id="UP000196386">
    <property type="component" value="Unassembled WGS sequence"/>
</dbReference>
<dbReference type="Gene3D" id="3.40.50.1390">
    <property type="entry name" value="Resolvase, N-terminal catalytic domain"/>
    <property type="match status" value="1"/>
</dbReference>
<dbReference type="InterPro" id="IPR036162">
    <property type="entry name" value="Resolvase-like_N_sf"/>
</dbReference>
<reference evidence="5" key="1">
    <citation type="submission" date="2017-04" db="EMBL/GenBank/DDBJ databases">
        <title>Function of individual gut microbiota members based on whole genome sequencing of pure cultures obtained from chicken caecum.</title>
        <authorList>
            <person name="Medvecky M."/>
            <person name="Cejkova D."/>
            <person name="Polansky O."/>
            <person name="Karasova D."/>
            <person name="Kubasova T."/>
            <person name="Cizek A."/>
            <person name="Rychlik I."/>
        </authorList>
    </citation>
    <scope>NUCLEOTIDE SEQUENCE [LARGE SCALE GENOMIC DNA]</scope>
    <source>
        <strain evidence="5">An175</strain>
    </source>
</reference>
<accession>A0A1Y4MIE1</accession>
<dbReference type="InterPro" id="IPR006119">
    <property type="entry name" value="Resolv_N"/>
</dbReference>
<dbReference type="GO" id="GO:0000150">
    <property type="term" value="F:DNA strand exchange activity"/>
    <property type="evidence" value="ECO:0007669"/>
    <property type="project" value="InterPro"/>
</dbReference>
<dbReference type="Pfam" id="PF00239">
    <property type="entry name" value="Resolvase"/>
    <property type="match status" value="1"/>
</dbReference>
<dbReference type="PANTHER" id="PTHR30461">
    <property type="entry name" value="DNA-INVERTASE FROM LAMBDOID PROPHAGE"/>
    <property type="match status" value="1"/>
</dbReference>
<evidence type="ECO:0000256" key="2">
    <source>
        <dbReference type="ARBA" id="ARBA00023172"/>
    </source>
</evidence>
<dbReference type="GO" id="GO:0003677">
    <property type="term" value="F:DNA binding"/>
    <property type="evidence" value="ECO:0007669"/>
    <property type="project" value="UniProtKB-KW"/>
</dbReference>
<feature type="domain" description="Resolvase/invertase-type recombinase catalytic" evidence="3">
    <location>
        <begin position="6"/>
        <end position="115"/>
    </location>
</feature>
<dbReference type="SUPFAM" id="SSF53041">
    <property type="entry name" value="Resolvase-like"/>
    <property type="match status" value="1"/>
</dbReference>
<keyword evidence="1" id="KW-0238">DNA-binding</keyword>
<evidence type="ECO:0000313" key="4">
    <source>
        <dbReference type="EMBL" id="OUP68518.1"/>
    </source>
</evidence>
<dbReference type="SMART" id="SM00857">
    <property type="entry name" value="Resolvase"/>
    <property type="match status" value="1"/>
</dbReference>
<dbReference type="PANTHER" id="PTHR30461:SF2">
    <property type="entry name" value="SERINE RECOMBINASE PINE-RELATED"/>
    <property type="match status" value="1"/>
</dbReference>
<dbReference type="RefSeq" id="WP_087301997.1">
    <property type="nucleotide sequence ID" value="NZ_NFKP01000017.1"/>
</dbReference>
<dbReference type="InterPro" id="IPR050639">
    <property type="entry name" value="SSR_resolvase"/>
</dbReference>
<evidence type="ECO:0000259" key="3">
    <source>
        <dbReference type="SMART" id="SM00857"/>
    </source>
</evidence>